<name>A0A9D2QP47_9FIRM</name>
<dbReference type="EMBL" id="DWVS01000363">
    <property type="protein sequence ID" value="HJC89117.1"/>
    <property type="molecule type" value="Genomic_DNA"/>
</dbReference>
<proteinExistence type="predicted"/>
<evidence type="ECO:0000313" key="2">
    <source>
        <dbReference type="Proteomes" id="UP000823922"/>
    </source>
</evidence>
<protein>
    <submittedName>
        <fullName evidence="1">Uncharacterized protein</fullName>
    </submittedName>
</protein>
<reference evidence="1" key="1">
    <citation type="journal article" date="2021" name="PeerJ">
        <title>Extensive microbial diversity within the chicken gut microbiome revealed by metagenomics and culture.</title>
        <authorList>
            <person name="Gilroy R."/>
            <person name="Ravi A."/>
            <person name="Getino M."/>
            <person name="Pursley I."/>
            <person name="Horton D.L."/>
            <person name="Alikhan N.F."/>
            <person name="Baker D."/>
            <person name="Gharbi K."/>
            <person name="Hall N."/>
            <person name="Watson M."/>
            <person name="Adriaenssens E.M."/>
            <person name="Foster-Nyarko E."/>
            <person name="Jarju S."/>
            <person name="Secka A."/>
            <person name="Antonio M."/>
            <person name="Oren A."/>
            <person name="Chaudhuri R.R."/>
            <person name="La Ragione R."/>
            <person name="Hildebrand F."/>
            <person name="Pallen M.J."/>
        </authorList>
    </citation>
    <scope>NUCLEOTIDE SEQUENCE</scope>
    <source>
        <strain evidence="1">ChiBcec1-1630</strain>
    </source>
</reference>
<accession>A0A9D2QP47</accession>
<comment type="caution">
    <text evidence="1">The sequence shown here is derived from an EMBL/GenBank/DDBJ whole genome shotgun (WGS) entry which is preliminary data.</text>
</comment>
<sequence length="75" mass="8391">MNPLKLLQLKGAWEQFQIRHPKFPAFLNAAAGINLKEGTIIDVTITSPDGGQIGTNLKLTAEDLQLFQELKEMRK</sequence>
<dbReference type="Proteomes" id="UP000823922">
    <property type="component" value="Unassembled WGS sequence"/>
</dbReference>
<organism evidence="1 2">
    <name type="scientific">Candidatus Eisenbergiella intestinigallinarum</name>
    <dbReference type="NCBI Taxonomy" id="2838549"/>
    <lineage>
        <taxon>Bacteria</taxon>
        <taxon>Bacillati</taxon>
        <taxon>Bacillota</taxon>
        <taxon>Clostridia</taxon>
        <taxon>Lachnospirales</taxon>
        <taxon>Lachnospiraceae</taxon>
        <taxon>Eisenbergiella</taxon>
    </lineage>
</organism>
<evidence type="ECO:0000313" key="1">
    <source>
        <dbReference type="EMBL" id="HJC89117.1"/>
    </source>
</evidence>
<dbReference type="AlphaFoldDB" id="A0A9D2QP47"/>
<gene>
    <name evidence="1" type="ORF">H9926_14030</name>
</gene>
<reference evidence="1" key="2">
    <citation type="submission" date="2021-04" db="EMBL/GenBank/DDBJ databases">
        <authorList>
            <person name="Gilroy R."/>
        </authorList>
    </citation>
    <scope>NUCLEOTIDE SEQUENCE</scope>
    <source>
        <strain evidence="1">ChiBcec1-1630</strain>
    </source>
</reference>